<reference evidence="2" key="1">
    <citation type="journal article" date="2023" name="PhytoFront">
        <title>Draft Genome Resources of Seven Strains of Tilletia horrida, Causal Agent of Kernel Smut of Rice.</title>
        <authorList>
            <person name="Khanal S."/>
            <person name="Antony Babu S."/>
            <person name="Zhou X.G."/>
        </authorList>
    </citation>
    <scope>NUCLEOTIDE SEQUENCE</scope>
    <source>
        <strain evidence="2">TX3</strain>
    </source>
</reference>
<proteinExistence type="predicted"/>
<dbReference type="Proteomes" id="UP001176521">
    <property type="component" value="Unassembled WGS sequence"/>
</dbReference>
<evidence type="ECO:0000256" key="1">
    <source>
        <dbReference type="SAM" id="MobiDB-lite"/>
    </source>
</evidence>
<keyword evidence="3" id="KW-1185">Reference proteome</keyword>
<accession>A0AAN6JM21</accession>
<gene>
    <name evidence="2" type="ORF">OC842_007801</name>
</gene>
<comment type="caution">
    <text evidence="2">The sequence shown here is derived from an EMBL/GenBank/DDBJ whole genome shotgun (WGS) entry which is preliminary data.</text>
</comment>
<feature type="compositionally biased region" description="Polar residues" evidence="1">
    <location>
        <begin position="72"/>
        <end position="81"/>
    </location>
</feature>
<feature type="region of interest" description="Disordered" evidence="1">
    <location>
        <begin position="26"/>
        <end position="52"/>
    </location>
</feature>
<protein>
    <submittedName>
        <fullName evidence="2">Uncharacterized protein</fullName>
    </submittedName>
</protein>
<feature type="region of interest" description="Disordered" evidence="1">
    <location>
        <begin position="71"/>
        <end position="104"/>
    </location>
</feature>
<organism evidence="2 3">
    <name type="scientific">Tilletia horrida</name>
    <dbReference type="NCBI Taxonomy" id="155126"/>
    <lineage>
        <taxon>Eukaryota</taxon>
        <taxon>Fungi</taxon>
        <taxon>Dikarya</taxon>
        <taxon>Basidiomycota</taxon>
        <taxon>Ustilaginomycotina</taxon>
        <taxon>Exobasidiomycetes</taxon>
        <taxon>Tilletiales</taxon>
        <taxon>Tilletiaceae</taxon>
        <taxon>Tilletia</taxon>
    </lineage>
</organism>
<name>A0AAN6JM21_9BASI</name>
<feature type="region of interest" description="Disordered" evidence="1">
    <location>
        <begin position="212"/>
        <end position="242"/>
    </location>
</feature>
<evidence type="ECO:0000313" key="3">
    <source>
        <dbReference type="Proteomes" id="UP001176521"/>
    </source>
</evidence>
<evidence type="ECO:0000313" key="2">
    <source>
        <dbReference type="EMBL" id="KAK0518415.1"/>
    </source>
</evidence>
<dbReference type="EMBL" id="JAPDMQ010001299">
    <property type="protein sequence ID" value="KAK0518415.1"/>
    <property type="molecule type" value="Genomic_DNA"/>
</dbReference>
<dbReference type="AlphaFoldDB" id="A0AAN6JM21"/>
<feature type="compositionally biased region" description="Polar residues" evidence="1">
    <location>
        <begin position="212"/>
        <end position="228"/>
    </location>
</feature>
<sequence>MALPTGSHNPIHAYYYAPLSTHASPSHLASAPMSTNQSFPGPLSAPASGPRLSTPLSYSASVNLALPYRPQRTPSETSFSGSPFDASIAPRHRTGSSDTDSLSQSWGVGLQMDADEALFDATDASSRSETPLLPPQPTFPNSSPAIVDICSLSQEEVRRHPWVQGLLQALHHAPDQQQLADMIPSLDRSIIEKHPYVQQLQRHIVDLSLSQREAQQTAPSPTMSSTMPTIGAAPDPSSTTIRRPRRVITPPYEIERRHYDAMFWHKTTLSALLTKINKTMFTVDLRPLITVIDPKTRLPVPMLKTLFDSSRDEARDIVEKRFLHLPDKPCAYKYKTYAYMSRAYPQEWVAVLNEVDEIWPELLYCTSRWKTVAVVGQALRRFEWLNSLHDPSLPPDAVPTTPRAVRGVQAPERNAVNAAVTAALNGNGPPNTIAALASRQTLMSSLLQSGAPANSMSTSNADIHGKRKNVKMISIATLTAMSHVSS</sequence>